<feature type="domain" description="G-protein coupled receptors family 1 profile" evidence="10">
    <location>
        <begin position="39"/>
        <end position="156"/>
    </location>
</feature>
<dbReference type="GO" id="GO:0005886">
    <property type="term" value="C:plasma membrane"/>
    <property type="evidence" value="ECO:0007669"/>
    <property type="project" value="UniProtKB-SubCell"/>
</dbReference>
<dbReference type="Proteomes" id="UP000694523">
    <property type="component" value="Unplaced"/>
</dbReference>
<feature type="transmembrane region" description="Helical" evidence="9">
    <location>
        <begin position="138"/>
        <end position="155"/>
    </location>
</feature>
<dbReference type="PROSITE" id="PS50262">
    <property type="entry name" value="G_PROTEIN_RECEP_F1_2"/>
    <property type="match status" value="1"/>
</dbReference>
<organism evidence="11 12">
    <name type="scientific">Neogobius melanostomus</name>
    <name type="common">round goby</name>
    <dbReference type="NCBI Taxonomy" id="47308"/>
    <lineage>
        <taxon>Eukaryota</taxon>
        <taxon>Metazoa</taxon>
        <taxon>Chordata</taxon>
        <taxon>Craniata</taxon>
        <taxon>Vertebrata</taxon>
        <taxon>Euteleostomi</taxon>
        <taxon>Actinopterygii</taxon>
        <taxon>Neopterygii</taxon>
        <taxon>Teleostei</taxon>
        <taxon>Neoteleostei</taxon>
        <taxon>Acanthomorphata</taxon>
        <taxon>Gobiaria</taxon>
        <taxon>Gobiiformes</taxon>
        <taxon>Gobioidei</taxon>
        <taxon>Gobiidae</taxon>
        <taxon>Benthophilinae</taxon>
        <taxon>Neogobiini</taxon>
        <taxon>Neogobius</taxon>
    </lineage>
</organism>
<proteinExistence type="predicted"/>
<feature type="transmembrane region" description="Helical" evidence="9">
    <location>
        <begin position="58"/>
        <end position="80"/>
    </location>
</feature>
<dbReference type="PRINTS" id="PR00237">
    <property type="entry name" value="GPCRRHODOPSN"/>
</dbReference>
<keyword evidence="6 9" id="KW-0472">Membrane</keyword>
<evidence type="ECO:0000256" key="7">
    <source>
        <dbReference type="ARBA" id="ARBA00023170"/>
    </source>
</evidence>
<reference evidence="11" key="1">
    <citation type="submission" date="2025-08" db="UniProtKB">
        <authorList>
            <consortium name="Ensembl"/>
        </authorList>
    </citation>
    <scope>IDENTIFICATION</scope>
</reference>
<dbReference type="InterPro" id="IPR000276">
    <property type="entry name" value="GPCR_Rhodpsn"/>
</dbReference>
<evidence type="ECO:0000256" key="6">
    <source>
        <dbReference type="ARBA" id="ARBA00023136"/>
    </source>
</evidence>
<evidence type="ECO:0000256" key="1">
    <source>
        <dbReference type="ARBA" id="ARBA00004651"/>
    </source>
</evidence>
<evidence type="ECO:0000256" key="8">
    <source>
        <dbReference type="ARBA" id="ARBA00023224"/>
    </source>
</evidence>
<dbReference type="AlphaFoldDB" id="A0A8C6WER7"/>
<dbReference type="InterPro" id="IPR017452">
    <property type="entry name" value="GPCR_Rhodpsn_7TM"/>
</dbReference>
<evidence type="ECO:0000256" key="9">
    <source>
        <dbReference type="SAM" id="Phobius"/>
    </source>
</evidence>
<evidence type="ECO:0000256" key="5">
    <source>
        <dbReference type="ARBA" id="ARBA00023040"/>
    </source>
</evidence>
<evidence type="ECO:0000256" key="2">
    <source>
        <dbReference type="ARBA" id="ARBA00022475"/>
    </source>
</evidence>
<keyword evidence="3 9" id="KW-0812">Transmembrane</keyword>
<dbReference type="PANTHER" id="PTHR24231:SF15">
    <property type="entry name" value="2-OXOGLUTARATE RECEPTOR 1"/>
    <property type="match status" value="1"/>
</dbReference>
<dbReference type="SUPFAM" id="SSF81321">
    <property type="entry name" value="Family A G protein-coupled receptor-like"/>
    <property type="match status" value="1"/>
</dbReference>
<accession>A0A8C6WER7</accession>
<comment type="subcellular location">
    <subcellularLocation>
        <location evidence="1">Cell membrane</location>
        <topology evidence="1">Multi-pass membrane protein</topology>
    </subcellularLocation>
</comment>
<dbReference type="Ensembl" id="ENSNMLT00000002274.1">
    <property type="protein sequence ID" value="ENSNMLP00000001958.1"/>
    <property type="gene ID" value="ENSNMLG00000001509.1"/>
</dbReference>
<keyword evidence="8" id="KW-0807">Transducer</keyword>
<evidence type="ECO:0000259" key="10">
    <source>
        <dbReference type="PROSITE" id="PS50262"/>
    </source>
</evidence>
<sequence length="156" mass="18046">SKDLAMANQSERCTDVDELMKHYFLPVGYSLVFIGGLLGNMAALIVYVLKFRPWKSSVIILVNLALTDFLFALSMPYLVYYYSNGDQRALEDFMCRFTCFIFHFNLYGSIMFLTCFTLFRYVVVVWPLWASQVQEKHWGIIACAVVWIVAGLCQHH</sequence>
<keyword evidence="5" id="KW-0297">G-protein coupled receptor</keyword>
<evidence type="ECO:0000313" key="11">
    <source>
        <dbReference type="Ensembl" id="ENSNMLP00000001958.1"/>
    </source>
</evidence>
<keyword evidence="12" id="KW-1185">Reference proteome</keyword>
<evidence type="ECO:0000256" key="3">
    <source>
        <dbReference type="ARBA" id="ARBA00022692"/>
    </source>
</evidence>
<evidence type="ECO:0000313" key="12">
    <source>
        <dbReference type="Proteomes" id="UP000694523"/>
    </source>
</evidence>
<feature type="transmembrane region" description="Helical" evidence="9">
    <location>
        <begin position="27"/>
        <end position="49"/>
    </location>
</feature>
<dbReference type="PRINTS" id="PR01157">
    <property type="entry name" value="P2YPURNOCPTR"/>
</dbReference>
<dbReference type="Pfam" id="PF00001">
    <property type="entry name" value="7tm_1"/>
    <property type="match status" value="1"/>
</dbReference>
<feature type="transmembrane region" description="Helical" evidence="9">
    <location>
        <begin position="100"/>
        <end position="126"/>
    </location>
</feature>
<protein>
    <recommendedName>
        <fullName evidence="10">G-protein coupled receptors family 1 profile domain-containing protein</fullName>
    </recommendedName>
</protein>
<keyword evidence="2" id="KW-1003">Cell membrane</keyword>
<dbReference type="Gene3D" id="1.20.1070.10">
    <property type="entry name" value="Rhodopsin 7-helix transmembrane proteins"/>
    <property type="match status" value="1"/>
</dbReference>
<reference evidence="11" key="2">
    <citation type="submission" date="2025-09" db="UniProtKB">
        <authorList>
            <consortium name="Ensembl"/>
        </authorList>
    </citation>
    <scope>IDENTIFICATION</scope>
</reference>
<dbReference type="PANTHER" id="PTHR24231">
    <property type="entry name" value="PURINOCEPTOR-RELATED G-PROTEIN COUPLED RECEPTOR"/>
    <property type="match status" value="1"/>
</dbReference>
<keyword evidence="4 9" id="KW-1133">Transmembrane helix</keyword>
<keyword evidence="7" id="KW-0675">Receptor</keyword>
<name>A0A8C6WER7_9GOBI</name>
<dbReference type="GO" id="GO:0004930">
    <property type="term" value="F:G protein-coupled receptor activity"/>
    <property type="evidence" value="ECO:0007669"/>
    <property type="project" value="UniProtKB-KW"/>
</dbReference>
<evidence type="ECO:0000256" key="4">
    <source>
        <dbReference type="ARBA" id="ARBA00022989"/>
    </source>
</evidence>